<proteinExistence type="predicted"/>
<feature type="signal peptide" evidence="1">
    <location>
        <begin position="1"/>
        <end position="20"/>
    </location>
</feature>
<feature type="chain" id="PRO_5045693764" evidence="1">
    <location>
        <begin position="21"/>
        <end position="146"/>
    </location>
</feature>
<evidence type="ECO:0000313" key="2">
    <source>
        <dbReference type="EMBL" id="MFD1294973.1"/>
    </source>
</evidence>
<dbReference type="Proteomes" id="UP001597241">
    <property type="component" value="Unassembled WGS sequence"/>
</dbReference>
<sequence>MKFKTLYFLLIVVFLNNINAQNKSKKEKIGSVGGYEMGYIDCIKKGNSYTISYENQNEVQVNGYSDFSIKLEEFENVYNTIITGFEKKQKSEISIPTVLNYVELDYTKFLGKMRVRFVQSKKKGALGVSFSAWYSLKQIKKLFGKL</sequence>
<evidence type="ECO:0000256" key="1">
    <source>
        <dbReference type="SAM" id="SignalP"/>
    </source>
</evidence>
<evidence type="ECO:0000313" key="3">
    <source>
        <dbReference type="Proteomes" id="UP001597241"/>
    </source>
</evidence>
<dbReference type="EMBL" id="JBHTMV010000013">
    <property type="protein sequence ID" value="MFD1294973.1"/>
    <property type="molecule type" value="Genomic_DNA"/>
</dbReference>
<gene>
    <name evidence="2" type="ORF">ACFQ5N_14105</name>
</gene>
<dbReference type="RefSeq" id="WP_386810425.1">
    <property type="nucleotide sequence ID" value="NZ_JBHTMV010000013.1"/>
</dbReference>
<reference evidence="3" key="1">
    <citation type="journal article" date="2019" name="Int. J. Syst. Evol. Microbiol.">
        <title>The Global Catalogue of Microorganisms (GCM) 10K type strain sequencing project: providing services to taxonomists for standard genome sequencing and annotation.</title>
        <authorList>
            <consortium name="The Broad Institute Genomics Platform"/>
            <consortium name="The Broad Institute Genome Sequencing Center for Infectious Disease"/>
            <person name="Wu L."/>
            <person name="Ma J."/>
        </authorList>
    </citation>
    <scope>NUCLEOTIDE SEQUENCE [LARGE SCALE GENOMIC DNA]</scope>
    <source>
        <strain evidence="3">CCUG 62221</strain>
    </source>
</reference>
<organism evidence="2 3">
    <name type="scientific">Lutibacter holmesii</name>
    <dbReference type="NCBI Taxonomy" id="1137985"/>
    <lineage>
        <taxon>Bacteria</taxon>
        <taxon>Pseudomonadati</taxon>
        <taxon>Bacteroidota</taxon>
        <taxon>Flavobacteriia</taxon>
        <taxon>Flavobacteriales</taxon>
        <taxon>Flavobacteriaceae</taxon>
        <taxon>Lutibacter</taxon>
    </lineage>
</organism>
<protein>
    <submittedName>
        <fullName evidence="2">Uncharacterized protein</fullName>
    </submittedName>
</protein>
<keyword evidence="3" id="KW-1185">Reference proteome</keyword>
<comment type="caution">
    <text evidence="2">The sequence shown here is derived from an EMBL/GenBank/DDBJ whole genome shotgun (WGS) entry which is preliminary data.</text>
</comment>
<accession>A0ABW3WTQ1</accession>
<name>A0ABW3WTQ1_9FLAO</name>
<keyword evidence="1" id="KW-0732">Signal</keyword>